<dbReference type="GO" id="GO:0046872">
    <property type="term" value="F:metal ion binding"/>
    <property type="evidence" value="ECO:0007669"/>
    <property type="project" value="UniProtKB-KW"/>
</dbReference>
<dbReference type="PIRSF" id="PIRSF005572">
    <property type="entry name" value="NifS"/>
    <property type="match status" value="1"/>
</dbReference>
<organism evidence="9 10">
    <name type="scientific">Cohnella candidum</name>
    <dbReference type="NCBI Taxonomy" id="2674991"/>
    <lineage>
        <taxon>Bacteria</taxon>
        <taxon>Bacillati</taxon>
        <taxon>Bacillota</taxon>
        <taxon>Bacilli</taxon>
        <taxon>Bacillales</taxon>
        <taxon>Paenibacillaceae</taxon>
        <taxon>Cohnella</taxon>
    </lineage>
</organism>
<dbReference type="InterPro" id="IPR020578">
    <property type="entry name" value="Aminotrans_V_PyrdxlP_BS"/>
</dbReference>
<dbReference type="InterPro" id="IPR015422">
    <property type="entry name" value="PyrdxlP-dep_Trfase_small"/>
</dbReference>
<evidence type="ECO:0000313" key="10">
    <source>
        <dbReference type="Proteomes" id="UP000269097"/>
    </source>
</evidence>
<dbReference type="PANTHER" id="PTHR11601:SF50">
    <property type="entry name" value="CYSTEINE DESULFURASE ISCS 2-RELATED"/>
    <property type="match status" value="1"/>
</dbReference>
<dbReference type="Gene3D" id="1.10.260.50">
    <property type="match status" value="1"/>
</dbReference>
<dbReference type="PROSITE" id="PS00595">
    <property type="entry name" value="AA_TRANSFER_CLASS_5"/>
    <property type="match status" value="1"/>
</dbReference>
<name>A0A3G3JU58_9BACL</name>
<dbReference type="Pfam" id="PF00266">
    <property type="entry name" value="Aminotran_5"/>
    <property type="match status" value="1"/>
</dbReference>
<dbReference type="InterPro" id="IPR015424">
    <property type="entry name" value="PyrdxlP-dep_Trfase"/>
</dbReference>
<comment type="similarity">
    <text evidence="2">Belongs to the class-V pyridoxal-phosphate-dependent aminotransferase family. NifS/IscS subfamily.</text>
</comment>
<reference evidence="9 10" key="1">
    <citation type="submission" date="2018-10" db="EMBL/GenBank/DDBJ databases">
        <title>Genome Sequence of Cohnella sp.</title>
        <authorList>
            <person name="Srinivasan S."/>
            <person name="Kim M.K."/>
        </authorList>
    </citation>
    <scope>NUCLEOTIDE SEQUENCE [LARGE SCALE GENOMIC DNA]</scope>
    <source>
        <strain evidence="9 10">18JY8-7</strain>
    </source>
</reference>
<sequence>MDTLYFDHCASTPIHGRVAETVLEVMKIHFANAAALHRAGAEAMKLVDRARAGIAAGFRVKPDEVVFTSGGTESNNLALKGTIGSLARSAKHVIVSSVEHASVYRCAKQLEEQGVEVTWLPVDRYGSVRVEDVTAALRADTALVSVMHVNNETGTVQPIREIGEALARYPQVRFHVDGVQAIGKVPVRFREWGIDMYSASAHKFQGPKGVGFLLVREGLALAPLLAGGSQEAGVRGGTHNVPGIVGMAQAFRLATESMPERRERMFRLRRRLLELASTIPELVLNGYGAEEEEKTSPHVVNLSYPGMRPEVLVHMLEKHGVLVSTQSACSSKSLQPSRVLSSMGLGEDRASGSIRISFGDEHDERDIDTLGERLRMTVDKLKPLERSRG</sequence>
<dbReference type="InterPro" id="IPR016454">
    <property type="entry name" value="Cysteine_dSase"/>
</dbReference>
<evidence type="ECO:0000256" key="4">
    <source>
        <dbReference type="ARBA" id="ARBA00022898"/>
    </source>
</evidence>
<evidence type="ECO:0000256" key="6">
    <source>
        <dbReference type="ARBA" id="ARBA00023014"/>
    </source>
</evidence>
<dbReference type="KEGG" id="coh:EAV92_03810"/>
<dbReference type="SUPFAM" id="SSF53383">
    <property type="entry name" value="PLP-dependent transferases"/>
    <property type="match status" value="1"/>
</dbReference>
<dbReference type="InterPro" id="IPR015421">
    <property type="entry name" value="PyrdxlP-dep_Trfase_major"/>
</dbReference>
<evidence type="ECO:0000256" key="3">
    <source>
        <dbReference type="ARBA" id="ARBA00022723"/>
    </source>
</evidence>
<accession>A0A3G3JU58</accession>
<dbReference type="FunFam" id="3.40.640.10:FF:000084">
    <property type="entry name" value="IscS-like cysteine desulfurase"/>
    <property type="match status" value="1"/>
</dbReference>
<evidence type="ECO:0000256" key="1">
    <source>
        <dbReference type="ARBA" id="ARBA00001933"/>
    </source>
</evidence>
<evidence type="ECO:0000256" key="5">
    <source>
        <dbReference type="ARBA" id="ARBA00023004"/>
    </source>
</evidence>
<comment type="cofactor">
    <cofactor evidence="1 7">
        <name>pyridoxal 5'-phosphate</name>
        <dbReference type="ChEBI" id="CHEBI:597326"/>
    </cofactor>
</comment>
<proteinExistence type="inferred from homology"/>
<protein>
    <submittedName>
        <fullName evidence="9">Cysteine desulfurase</fullName>
    </submittedName>
</protein>
<dbReference type="AlphaFoldDB" id="A0A3G3JU58"/>
<dbReference type="PANTHER" id="PTHR11601">
    <property type="entry name" value="CYSTEINE DESULFURYLASE FAMILY MEMBER"/>
    <property type="match status" value="1"/>
</dbReference>
<keyword evidence="4" id="KW-0663">Pyridoxal phosphate</keyword>
<evidence type="ECO:0000256" key="2">
    <source>
        <dbReference type="ARBA" id="ARBA00006490"/>
    </source>
</evidence>
<keyword evidence="5" id="KW-0408">Iron</keyword>
<evidence type="ECO:0000313" key="9">
    <source>
        <dbReference type="EMBL" id="AYQ71773.1"/>
    </source>
</evidence>
<dbReference type="Gene3D" id="3.90.1150.10">
    <property type="entry name" value="Aspartate Aminotransferase, domain 1"/>
    <property type="match status" value="1"/>
</dbReference>
<dbReference type="Proteomes" id="UP000269097">
    <property type="component" value="Chromosome"/>
</dbReference>
<keyword evidence="3" id="KW-0479">Metal-binding</keyword>
<dbReference type="Gene3D" id="3.40.640.10">
    <property type="entry name" value="Type I PLP-dependent aspartate aminotransferase-like (Major domain)"/>
    <property type="match status" value="1"/>
</dbReference>
<evidence type="ECO:0000259" key="8">
    <source>
        <dbReference type="Pfam" id="PF00266"/>
    </source>
</evidence>
<keyword evidence="10" id="KW-1185">Reference proteome</keyword>
<evidence type="ECO:0000256" key="7">
    <source>
        <dbReference type="RuleBase" id="RU004504"/>
    </source>
</evidence>
<dbReference type="RefSeq" id="WP_123039835.1">
    <property type="nucleotide sequence ID" value="NZ_CP033433.1"/>
</dbReference>
<dbReference type="GO" id="GO:0031071">
    <property type="term" value="F:cysteine desulfurase activity"/>
    <property type="evidence" value="ECO:0007669"/>
    <property type="project" value="UniProtKB-ARBA"/>
</dbReference>
<gene>
    <name evidence="9" type="ORF">EAV92_03810</name>
</gene>
<feature type="domain" description="Aminotransferase class V" evidence="8">
    <location>
        <begin position="5"/>
        <end position="370"/>
    </location>
</feature>
<keyword evidence="6" id="KW-0411">Iron-sulfur</keyword>
<dbReference type="GO" id="GO:0051536">
    <property type="term" value="F:iron-sulfur cluster binding"/>
    <property type="evidence" value="ECO:0007669"/>
    <property type="project" value="UniProtKB-KW"/>
</dbReference>
<dbReference type="EMBL" id="CP033433">
    <property type="protein sequence ID" value="AYQ71773.1"/>
    <property type="molecule type" value="Genomic_DNA"/>
</dbReference>
<dbReference type="InterPro" id="IPR000192">
    <property type="entry name" value="Aminotrans_V_dom"/>
</dbReference>